<dbReference type="AlphaFoldDB" id="A0A0F9F2B3"/>
<evidence type="ECO:0000313" key="1">
    <source>
        <dbReference type="EMBL" id="KKL80478.1"/>
    </source>
</evidence>
<comment type="caution">
    <text evidence="1">The sequence shown here is derived from an EMBL/GenBank/DDBJ whole genome shotgun (WGS) entry which is preliminary data.</text>
</comment>
<feature type="non-terminal residue" evidence="1">
    <location>
        <position position="1"/>
    </location>
</feature>
<reference evidence="1" key="1">
    <citation type="journal article" date="2015" name="Nature">
        <title>Complex archaea that bridge the gap between prokaryotes and eukaryotes.</title>
        <authorList>
            <person name="Spang A."/>
            <person name="Saw J.H."/>
            <person name="Jorgensen S.L."/>
            <person name="Zaremba-Niedzwiedzka K."/>
            <person name="Martijn J."/>
            <person name="Lind A.E."/>
            <person name="van Eijk R."/>
            <person name="Schleper C."/>
            <person name="Guy L."/>
            <person name="Ettema T.J."/>
        </authorList>
    </citation>
    <scope>NUCLEOTIDE SEQUENCE</scope>
</reference>
<organism evidence="1">
    <name type="scientific">marine sediment metagenome</name>
    <dbReference type="NCBI Taxonomy" id="412755"/>
    <lineage>
        <taxon>unclassified sequences</taxon>
        <taxon>metagenomes</taxon>
        <taxon>ecological metagenomes</taxon>
    </lineage>
</organism>
<dbReference type="EMBL" id="LAZR01022841">
    <property type="protein sequence ID" value="KKL80478.1"/>
    <property type="molecule type" value="Genomic_DNA"/>
</dbReference>
<proteinExistence type="predicted"/>
<protein>
    <submittedName>
        <fullName evidence="1">Uncharacterized protein</fullName>
    </submittedName>
</protein>
<sequence length="95" mass="9997">ANAAAGIAEFGIPSKRPTFTVTARSKVSTYEPYAVLAAGTTGALTMQYGSTQFNKVKLTSTALQIEPDGISHVDLDGFTGFEITYAAVDATILYD</sequence>
<gene>
    <name evidence="1" type="ORF">LCGC14_2004340</name>
</gene>
<name>A0A0F9F2B3_9ZZZZ</name>
<accession>A0A0F9F2B3</accession>